<dbReference type="CTD" id="9943223"/>
<dbReference type="AlphaFoldDB" id="A0A1S0U0T5"/>
<organism evidence="2">
    <name type="scientific">Loa loa</name>
    <name type="common">Eye worm</name>
    <name type="synonym">Filaria loa</name>
    <dbReference type="NCBI Taxonomy" id="7209"/>
    <lineage>
        <taxon>Eukaryota</taxon>
        <taxon>Metazoa</taxon>
        <taxon>Ecdysozoa</taxon>
        <taxon>Nematoda</taxon>
        <taxon>Chromadorea</taxon>
        <taxon>Rhabditida</taxon>
        <taxon>Spirurina</taxon>
        <taxon>Spiruromorpha</taxon>
        <taxon>Filarioidea</taxon>
        <taxon>Onchocercidae</taxon>
        <taxon>Loa</taxon>
    </lineage>
</organism>
<feature type="region of interest" description="Disordered" evidence="1">
    <location>
        <begin position="68"/>
        <end position="96"/>
    </location>
</feature>
<dbReference type="GeneID" id="9943223"/>
<proteinExistence type="predicted"/>
<dbReference type="InParanoid" id="A0A1S0U0T5"/>
<dbReference type="RefSeq" id="XP_003141400.1">
    <property type="nucleotide sequence ID" value="XM_003141352.1"/>
</dbReference>
<reference evidence="2" key="1">
    <citation type="submission" date="2012-04" db="EMBL/GenBank/DDBJ databases">
        <title>The Genome Sequence of Loa loa.</title>
        <authorList>
            <consortium name="The Broad Institute Genome Sequencing Platform"/>
            <consortium name="Broad Institute Genome Sequencing Center for Infectious Disease"/>
            <person name="Nutman T.B."/>
            <person name="Fink D.L."/>
            <person name="Russ C."/>
            <person name="Young S."/>
            <person name="Zeng Q."/>
            <person name="Gargeya S."/>
            <person name="Alvarado L."/>
            <person name="Berlin A."/>
            <person name="Chapman S.B."/>
            <person name="Chen Z."/>
            <person name="Freedman E."/>
            <person name="Gellesch M."/>
            <person name="Goldberg J."/>
            <person name="Griggs A."/>
            <person name="Gujja S."/>
            <person name="Heilman E.R."/>
            <person name="Heiman D."/>
            <person name="Howarth C."/>
            <person name="Mehta T."/>
            <person name="Neiman D."/>
            <person name="Pearson M."/>
            <person name="Roberts A."/>
            <person name="Saif S."/>
            <person name="Shea T."/>
            <person name="Shenoy N."/>
            <person name="Sisk P."/>
            <person name="Stolte C."/>
            <person name="Sykes S."/>
            <person name="White J."/>
            <person name="Yandava C."/>
            <person name="Haas B."/>
            <person name="Henn M.R."/>
            <person name="Nusbaum C."/>
            <person name="Birren B."/>
        </authorList>
    </citation>
    <scope>NUCLEOTIDE SEQUENCE [LARGE SCALE GENOMIC DNA]</scope>
</reference>
<dbReference type="KEGG" id="loa:LOAG_05815"/>
<accession>A0A1S0U0T5</accession>
<name>A0A1S0U0T5_LOALO</name>
<sequence length="109" mass="12943">MTEYIEKDVMMSLRNFKNLVANFLKLDNTMKIGKKGELDMSELCERFRATMRKDVNFKELSIQMGKKKEVEAKSNDCKKKNRRKDEIKSPEQEPLWFRSSVKQITCDDK</sequence>
<protein>
    <submittedName>
        <fullName evidence="2">Uncharacterized protein</fullName>
    </submittedName>
</protein>
<gene>
    <name evidence="2" type="ORF">LOAG_05815</name>
</gene>
<evidence type="ECO:0000256" key="1">
    <source>
        <dbReference type="SAM" id="MobiDB-lite"/>
    </source>
</evidence>
<evidence type="ECO:0000313" key="2">
    <source>
        <dbReference type="EMBL" id="EFO22673.1"/>
    </source>
</evidence>
<dbReference type="EMBL" id="JH712079">
    <property type="protein sequence ID" value="EFO22673.1"/>
    <property type="molecule type" value="Genomic_DNA"/>
</dbReference>
<feature type="compositionally biased region" description="Basic and acidic residues" evidence="1">
    <location>
        <begin position="68"/>
        <end position="91"/>
    </location>
</feature>